<dbReference type="PANTHER" id="PTHR21093:SF2">
    <property type="entry name" value="DIVERGENT PROTEIN KINASE DOMAIN 1C"/>
    <property type="match status" value="1"/>
</dbReference>
<dbReference type="Proteomes" id="UP000887566">
    <property type="component" value="Unplaced"/>
</dbReference>
<sequence>MLDDRVSNEVYIDKILELTNYQLKLGWPDDYKRHLIETLWPSLFRTSNLSMTDRHSLWSLVNQDEYLTFKVMGSCGHFYAVEYLVPFRMKSYYTNLKAKILVHLMGTLKLFYEFLNEPLHWCDVKFDNFGLSAEYPKRFLIMDGDMVFTESRMRHFLQSTKCTRDTDCHFFDCEAKCDYATNHCTDRVNDNIDVFCKKLVTQLFGNFWTKSNRYLAACHDESMNATERLADLRLVWSWSLSDV</sequence>
<organism evidence="2 3">
    <name type="scientific">Plectus sambesii</name>
    <dbReference type="NCBI Taxonomy" id="2011161"/>
    <lineage>
        <taxon>Eukaryota</taxon>
        <taxon>Metazoa</taxon>
        <taxon>Ecdysozoa</taxon>
        <taxon>Nematoda</taxon>
        <taxon>Chromadorea</taxon>
        <taxon>Plectida</taxon>
        <taxon>Plectina</taxon>
        <taxon>Plectoidea</taxon>
        <taxon>Plectidae</taxon>
        <taxon>Plectus</taxon>
    </lineage>
</organism>
<dbReference type="AlphaFoldDB" id="A0A914VEL9"/>
<proteinExistence type="predicted"/>
<reference evidence="3" key="1">
    <citation type="submission" date="2022-11" db="UniProtKB">
        <authorList>
            <consortium name="WormBaseParasite"/>
        </authorList>
    </citation>
    <scope>IDENTIFICATION</scope>
</reference>
<name>A0A914VEL9_9BILA</name>
<dbReference type="Pfam" id="PF12260">
    <property type="entry name" value="PIP49_C"/>
    <property type="match status" value="1"/>
</dbReference>
<feature type="domain" description="FAM69 protein-kinase" evidence="1">
    <location>
        <begin position="54"/>
        <end position="204"/>
    </location>
</feature>
<evidence type="ECO:0000313" key="2">
    <source>
        <dbReference type="Proteomes" id="UP000887566"/>
    </source>
</evidence>
<evidence type="ECO:0000313" key="3">
    <source>
        <dbReference type="WBParaSite" id="PSAMB.scaffold1785size27878.g14873.t1"/>
    </source>
</evidence>
<protein>
    <submittedName>
        <fullName evidence="3">FAM69 protein-kinase domain-containing protein</fullName>
    </submittedName>
</protein>
<dbReference type="InterPro" id="IPR022049">
    <property type="entry name" value="FAM69_kinase_dom"/>
</dbReference>
<evidence type="ECO:0000259" key="1">
    <source>
        <dbReference type="Pfam" id="PF12260"/>
    </source>
</evidence>
<accession>A0A914VEL9</accession>
<dbReference type="WBParaSite" id="PSAMB.scaffold1785size27878.g14873.t1">
    <property type="protein sequence ID" value="PSAMB.scaffold1785size27878.g14873.t1"/>
    <property type="gene ID" value="PSAMB.scaffold1785size27878.g14873"/>
</dbReference>
<keyword evidence="2" id="KW-1185">Reference proteome</keyword>
<dbReference type="PANTHER" id="PTHR21093">
    <property type="entry name" value="DIVERGENT PROTEIN KINASE DOMAIN 1C-RELATED"/>
    <property type="match status" value="1"/>
</dbReference>